<reference evidence="1" key="1">
    <citation type="submission" date="2023-03" db="UniProtKB">
        <authorList>
            <consortium name="EnsemblPlants"/>
        </authorList>
    </citation>
    <scope>IDENTIFICATION</scope>
</reference>
<accession>A0A9I9DJG4</accession>
<organism evidence="1">
    <name type="scientific">Cucumis melo</name>
    <name type="common">Muskmelon</name>
    <dbReference type="NCBI Taxonomy" id="3656"/>
    <lineage>
        <taxon>Eukaryota</taxon>
        <taxon>Viridiplantae</taxon>
        <taxon>Streptophyta</taxon>
        <taxon>Embryophyta</taxon>
        <taxon>Tracheophyta</taxon>
        <taxon>Spermatophyta</taxon>
        <taxon>Magnoliopsida</taxon>
        <taxon>eudicotyledons</taxon>
        <taxon>Gunneridae</taxon>
        <taxon>Pentapetalae</taxon>
        <taxon>rosids</taxon>
        <taxon>fabids</taxon>
        <taxon>Cucurbitales</taxon>
        <taxon>Cucurbitaceae</taxon>
        <taxon>Benincaseae</taxon>
        <taxon>Cucumis</taxon>
    </lineage>
</organism>
<evidence type="ECO:0000313" key="1">
    <source>
        <dbReference type="EnsemblPlants" id="MELO3C019338.2.1"/>
    </source>
</evidence>
<sequence>MVRKSERCLGSRLKNIKANKDNPIVIGDNTEKEVRY</sequence>
<protein>
    <submittedName>
        <fullName evidence="1">Uncharacterized protein</fullName>
    </submittedName>
</protein>
<dbReference type="Gramene" id="MELO3C019338.2.1">
    <property type="protein sequence ID" value="MELO3C019338.2.1"/>
    <property type="gene ID" value="MELO3C019338.2"/>
</dbReference>
<name>A0A9I9DJG4_CUCME</name>
<dbReference type="EnsemblPlants" id="MELO3C019338.2.1">
    <property type="protein sequence ID" value="MELO3C019338.2.1"/>
    <property type="gene ID" value="MELO3C019338.2"/>
</dbReference>
<proteinExistence type="predicted"/>
<dbReference type="AlphaFoldDB" id="A0A9I9DJG4"/>